<dbReference type="EMBL" id="JADKPO010000038">
    <property type="protein sequence ID" value="MBF4770084.1"/>
    <property type="molecule type" value="Genomic_DNA"/>
</dbReference>
<feature type="transmembrane region" description="Helical" evidence="1">
    <location>
        <begin position="6"/>
        <end position="21"/>
    </location>
</feature>
<dbReference type="AlphaFoldDB" id="A0A930YPB9"/>
<keyword evidence="1" id="KW-0812">Transmembrane</keyword>
<dbReference type="Pfam" id="PF26604">
    <property type="entry name" value="CBU_0592"/>
    <property type="match status" value="1"/>
</dbReference>
<gene>
    <name evidence="3" type="ORF">ISU10_20110</name>
</gene>
<proteinExistence type="predicted"/>
<keyword evidence="4" id="KW-1185">Reference proteome</keyword>
<evidence type="ECO:0000256" key="1">
    <source>
        <dbReference type="SAM" id="Phobius"/>
    </source>
</evidence>
<name>A0A930YPB9_9ACTN</name>
<accession>A0A930YPB9</accession>
<reference evidence="3" key="1">
    <citation type="submission" date="2020-11" db="EMBL/GenBank/DDBJ databases">
        <title>Nocardioides cynanchi sp. nov., isolated from soil of rhizosphere of Cynanchum wilfordii.</title>
        <authorList>
            <person name="Lee J.-S."/>
            <person name="Suh M.K."/>
            <person name="Kim J.-S."/>
        </authorList>
    </citation>
    <scope>NUCLEOTIDE SEQUENCE</scope>
    <source>
        <strain evidence="3">KCTC 19276</strain>
    </source>
</reference>
<dbReference type="RefSeq" id="WP_194698230.1">
    <property type="nucleotide sequence ID" value="NZ_JADKPO010000038.1"/>
</dbReference>
<feature type="domain" description="CBU-0592-like" evidence="2">
    <location>
        <begin position="4"/>
        <end position="78"/>
    </location>
</feature>
<feature type="transmembrane region" description="Helical" evidence="1">
    <location>
        <begin position="33"/>
        <end position="51"/>
    </location>
</feature>
<keyword evidence="1" id="KW-0472">Membrane</keyword>
<dbReference type="InterPro" id="IPR058058">
    <property type="entry name" value="CBU_0592-like"/>
</dbReference>
<sequence length="102" mass="10663">MIAAAMGWIGTIGTIGAYVMLSQGHWDARSLRYGLLNIAGGILCGTASAAYGAWPSVASNVVWSAVALHSVVATVRQRRRRPLAAVVPLRPLDPEPALARAA</sequence>
<evidence type="ECO:0000313" key="4">
    <source>
        <dbReference type="Proteomes" id="UP000660668"/>
    </source>
</evidence>
<keyword evidence="1" id="KW-1133">Transmembrane helix</keyword>
<evidence type="ECO:0000313" key="3">
    <source>
        <dbReference type="EMBL" id="MBF4770084.1"/>
    </source>
</evidence>
<protein>
    <recommendedName>
        <fullName evidence="2">CBU-0592-like domain-containing protein</fullName>
    </recommendedName>
</protein>
<organism evidence="3 4">
    <name type="scientific">Nocardioides agariphilus</name>
    <dbReference type="NCBI Taxonomy" id="433664"/>
    <lineage>
        <taxon>Bacteria</taxon>
        <taxon>Bacillati</taxon>
        <taxon>Actinomycetota</taxon>
        <taxon>Actinomycetes</taxon>
        <taxon>Propionibacteriales</taxon>
        <taxon>Nocardioidaceae</taxon>
        <taxon>Nocardioides</taxon>
    </lineage>
</organism>
<evidence type="ECO:0000259" key="2">
    <source>
        <dbReference type="Pfam" id="PF26604"/>
    </source>
</evidence>
<comment type="caution">
    <text evidence="3">The sequence shown here is derived from an EMBL/GenBank/DDBJ whole genome shotgun (WGS) entry which is preliminary data.</text>
</comment>
<dbReference type="Proteomes" id="UP000660668">
    <property type="component" value="Unassembled WGS sequence"/>
</dbReference>
<dbReference type="NCBIfam" id="NF047864">
    <property type="entry name" value="CBU_0592_membra"/>
    <property type="match status" value="1"/>
</dbReference>